<dbReference type="PROSITE" id="PS51186">
    <property type="entry name" value="GNAT"/>
    <property type="match status" value="1"/>
</dbReference>
<gene>
    <name evidence="2" type="ORF">CRT60_29020</name>
</gene>
<dbReference type="InterPro" id="IPR000182">
    <property type="entry name" value="GNAT_dom"/>
</dbReference>
<reference evidence="3" key="1">
    <citation type="submission" date="2017-10" db="EMBL/GenBank/DDBJ databases">
        <authorList>
            <person name="Kravchenko I.K."/>
            <person name="Grouzdev D.S."/>
        </authorList>
    </citation>
    <scope>NUCLEOTIDE SEQUENCE [LARGE SCALE GENOMIC DNA]</scope>
    <source>
        <strain evidence="3">B2</strain>
    </source>
</reference>
<dbReference type="SUPFAM" id="SSF55729">
    <property type="entry name" value="Acyl-CoA N-acyltransferases (Nat)"/>
    <property type="match status" value="1"/>
</dbReference>
<protein>
    <submittedName>
        <fullName evidence="2">GNAT family N-acetyltransferase</fullName>
    </submittedName>
</protein>
<dbReference type="CDD" id="cd04301">
    <property type="entry name" value="NAT_SF"/>
    <property type="match status" value="1"/>
</dbReference>
<dbReference type="GO" id="GO:0016747">
    <property type="term" value="F:acyltransferase activity, transferring groups other than amino-acyl groups"/>
    <property type="evidence" value="ECO:0007669"/>
    <property type="project" value="InterPro"/>
</dbReference>
<name>A0A2B8B938_9PROT</name>
<sequence>MATAQRRVGICGTATTAHFELDTAEEDSSEGGNSEKLGLPLTIRPARQEDLPTLEWYGLHTPHREIIAGAFRLQERGDGAMLLADVNGFPAGQICIDFLRKRPSGRATLWALRVFQPFRGLGIGIRLVRAAERVVIQRGVPFAELGVDRDNAGVLPFYERLGYEHCGRERGQFLYHTPEGRLVRVAIDQWLLHKRLLEASGVAGTPSDRNQSLKMAGD</sequence>
<dbReference type="Pfam" id="PF00583">
    <property type="entry name" value="Acetyltransf_1"/>
    <property type="match status" value="1"/>
</dbReference>
<dbReference type="Gene3D" id="3.40.630.30">
    <property type="match status" value="1"/>
</dbReference>
<dbReference type="EMBL" id="PDKW01000043">
    <property type="protein sequence ID" value="PGH53882.1"/>
    <property type="molecule type" value="Genomic_DNA"/>
</dbReference>
<evidence type="ECO:0000259" key="1">
    <source>
        <dbReference type="PROSITE" id="PS51186"/>
    </source>
</evidence>
<accession>A0A2B8B938</accession>
<dbReference type="AlphaFoldDB" id="A0A2B8B938"/>
<comment type="caution">
    <text evidence="2">The sequence shown here is derived from an EMBL/GenBank/DDBJ whole genome shotgun (WGS) entry which is preliminary data.</text>
</comment>
<dbReference type="RefSeq" id="WP_098739933.1">
    <property type="nucleotide sequence ID" value="NZ_PDKW01000043.1"/>
</dbReference>
<keyword evidence="3" id="KW-1185">Reference proteome</keyword>
<dbReference type="PANTHER" id="PTHR43072">
    <property type="entry name" value="N-ACETYLTRANSFERASE"/>
    <property type="match status" value="1"/>
</dbReference>
<evidence type="ECO:0000313" key="2">
    <source>
        <dbReference type="EMBL" id="PGH53882.1"/>
    </source>
</evidence>
<feature type="domain" description="N-acetyltransferase" evidence="1">
    <location>
        <begin position="41"/>
        <end position="184"/>
    </location>
</feature>
<dbReference type="Proteomes" id="UP000225379">
    <property type="component" value="Unassembled WGS sequence"/>
</dbReference>
<evidence type="ECO:0000313" key="3">
    <source>
        <dbReference type="Proteomes" id="UP000225379"/>
    </source>
</evidence>
<dbReference type="OrthoDB" id="9799154at2"/>
<dbReference type="InterPro" id="IPR016181">
    <property type="entry name" value="Acyl_CoA_acyltransferase"/>
</dbReference>
<keyword evidence="2" id="KW-0808">Transferase</keyword>
<proteinExistence type="predicted"/>
<organism evidence="2 3">
    <name type="scientific">Azospirillum palustre</name>
    <dbReference type="NCBI Taxonomy" id="2044885"/>
    <lineage>
        <taxon>Bacteria</taxon>
        <taxon>Pseudomonadati</taxon>
        <taxon>Pseudomonadota</taxon>
        <taxon>Alphaproteobacteria</taxon>
        <taxon>Rhodospirillales</taxon>
        <taxon>Azospirillaceae</taxon>
        <taxon>Azospirillum</taxon>
    </lineage>
</organism>